<reference evidence="3" key="1">
    <citation type="submission" date="2018-05" db="EMBL/GenBank/DDBJ databases">
        <title>Azospirillum thermophila sp. nov., a novel isolated from hot spring.</title>
        <authorList>
            <person name="Zhao Z."/>
        </authorList>
    </citation>
    <scope>NUCLEOTIDE SEQUENCE [LARGE SCALE GENOMIC DNA]</scope>
    <source>
        <strain evidence="3">CFH 70021</strain>
    </source>
</reference>
<dbReference type="EMBL" id="CP029353">
    <property type="protein sequence ID" value="AWK85903.1"/>
    <property type="molecule type" value="Genomic_DNA"/>
</dbReference>
<organism evidence="2 3">
    <name type="scientific">Azospirillum thermophilum</name>
    <dbReference type="NCBI Taxonomy" id="2202148"/>
    <lineage>
        <taxon>Bacteria</taxon>
        <taxon>Pseudomonadati</taxon>
        <taxon>Pseudomonadota</taxon>
        <taxon>Alphaproteobacteria</taxon>
        <taxon>Rhodospirillales</taxon>
        <taxon>Azospirillaceae</taxon>
        <taxon>Azospirillum</taxon>
    </lineage>
</organism>
<dbReference type="Gene3D" id="2.60.120.10">
    <property type="entry name" value="Jelly Rolls"/>
    <property type="match status" value="1"/>
</dbReference>
<dbReference type="InterPro" id="IPR014710">
    <property type="entry name" value="RmlC-like_jellyroll"/>
</dbReference>
<proteinExistence type="predicted"/>
<protein>
    <recommendedName>
        <fullName evidence="1">(S)-ureidoglycine aminohydrolase cupin domain-containing protein</fullName>
    </recommendedName>
</protein>
<dbReference type="InterPro" id="IPR011051">
    <property type="entry name" value="RmlC_Cupin_sf"/>
</dbReference>
<dbReference type="PANTHER" id="PTHR40943:SF1">
    <property type="entry name" value="CYTOPLASMIC PROTEIN"/>
    <property type="match status" value="1"/>
</dbReference>
<dbReference type="RefSeq" id="WP_109325342.1">
    <property type="nucleotide sequence ID" value="NZ_CP029353.1"/>
</dbReference>
<evidence type="ECO:0000313" key="2">
    <source>
        <dbReference type="EMBL" id="AWK85903.1"/>
    </source>
</evidence>
<dbReference type="CDD" id="cd02227">
    <property type="entry name" value="cupin_TM1112-like"/>
    <property type="match status" value="1"/>
</dbReference>
<dbReference type="PANTHER" id="PTHR40943">
    <property type="entry name" value="CYTOPLASMIC PROTEIN-RELATED"/>
    <property type="match status" value="1"/>
</dbReference>
<evidence type="ECO:0000259" key="1">
    <source>
        <dbReference type="Pfam" id="PF05899"/>
    </source>
</evidence>
<dbReference type="InterPro" id="IPR008579">
    <property type="entry name" value="UGlyAH_Cupin_dom"/>
</dbReference>
<dbReference type="OrthoDB" id="9799053at2"/>
<sequence length="145" mass="16107">MRHTVVPIERSRIADDETGIPAVFGAVLDGQPMEIHRNLFDDATGRFSCGVWQCSPGLVAMTDWPYDEFCVLLTGRVVITPDGGSPREYKAGDALVLPKGFTGTWDIRETVRKYYAIQRRPSPIARVKGFVKGLLGPRLKPRSAF</sequence>
<keyword evidence="3" id="KW-1185">Reference proteome</keyword>
<name>A0A2S2CMZ6_9PROT</name>
<evidence type="ECO:0000313" key="3">
    <source>
        <dbReference type="Proteomes" id="UP000245629"/>
    </source>
</evidence>
<accession>A0A2S2CMZ6</accession>
<feature type="domain" description="(S)-ureidoglycine aminohydrolase cupin" evidence="1">
    <location>
        <begin position="43"/>
        <end position="115"/>
    </location>
</feature>
<dbReference type="SUPFAM" id="SSF51182">
    <property type="entry name" value="RmlC-like cupins"/>
    <property type="match status" value="1"/>
</dbReference>
<dbReference type="Proteomes" id="UP000245629">
    <property type="component" value="Chromosome 2"/>
</dbReference>
<dbReference type="AlphaFoldDB" id="A0A2S2CMZ6"/>
<dbReference type="Pfam" id="PF05899">
    <property type="entry name" value="Cupin_3"/>
    <property type="match status" value="1"/>
</dbReference>
<dbReference type="KEGG" id="azz:DEW08_06160"/>
<gene>
    <name evidence="2" type="ORF">DEW08_06160</name>
</gene>